<dbReference type="Proteomes" id="UP000008457">
    <property type="component" value="Chromosome"/>
</dbReference>
<reference evidence="10" key="1">
    <citation type="submission" date="2010-11" db="EMBL/GenBank/DDBJ databases">
        <title>The complete genome of Mahella australiensis DSM 15567.</title>
        <authorList>
            <consortium name="US DOE Joint Genome Institute (JGI-PGF)"/>
            <person name="Lucas S."/>
            <person name="Copeland A."/>
            <person name="Lapidus A."/>
            <person name="Bruce D."/>
            <person name="Goodwin L."/>
            <person name="Pitluck S."/>
            <person name="Kyrpides N."/>
            <person name="Mavromatis K."/>
            <person name="Pagani I."/>
            <person name="Ivanova N."/>
            <person name="Teshima H."/>
            <person name="Brettin T."/>
            <person name="Detter J.C."/>
            <person name="Han C."/>
            <person name="Tapia R."/>
            <person name="Land M."/>
            <person name="Hauser L."/>
            <person name="Markowitz V."/>
            <person name="Cheng J.-F."/>
            <person name="Hugenholtz P."/>
            <person name="Woyke T."/>
            <person name="Wu D."/>
            <person name="Spring S."/>
            <person name="Pukall R."/>
            <person name="Steenblock K."/>
            <person name="Schneider S."/>
            <person name="Klenk H.-P."/>
            <person name="Eisen J.A."/>
        </authorList>
    </citation>
    <scope>NUCLEOTIDE SEQUENCE [LARGE SCALE GENOMIC DNA]</scope>
    <source>
        <strain evidence="10">DSM 15567 / CIP 107919 / 50-1 BON</strain>
    </source>
</reference>
<evidence type="ECO:0000256" key="7">
    <source>
        <dbReference type="RuleBase" id="RU363032"/>
    </source>
</evidence>
<dbReference type="EMBL" id="CP002360">
    <property type="protein sequence ID" value="AEE97829.1"/>
    <property type="molecule type" value="Genomic_DNA"/>
</dbReference>
<dbReference type="GO" id="GO:0005886">
    <property type="term" value="C:plasma membrane"/>
    <property type="evidence" value="ECO:0007669"/>
    <property type="project" value="UniProtKB-SubCell"/>
</dbReference>
<dbReference type="InterPro" id="IPR050809">
    <property type="entry name" value="UgpAE/MalFG_permease"/>
</dbReference>
<evidence type="ECO:0000256" key="5">
    <source>
        <dbReference type="ARBA" id="ARBA00022989"/>
    </source>
</evidence>
<evidence type="ECO:0000256" key="2">
    <source>
        <dbReference type="ARBA" id="ARBA00022448"/>
    </source>
</evidence>
<feature type="transmembrane region" description="Helical" evidence="7">
    <location>
        <begin position="226"/>
        <end position="248"/>
    </location>
</feature>
<dbReference type="STRING" id="697281.Mahau_2693"/>
<dbReference type="CDD" id="cd06261">
    <property type="entry name" value="TM_PBP2"/>
    <property type="match status" value="1"/>
</dbReference>
<evidence type="ECO:0000313" key="9">
    <source>
        <dbReference type="EMBL" id="AEE97829.1"/>
    </source>
</evidence>
<reference evidence="9 10" key="2">
    <citation type="journal article" date="2011" name="Stand. Genomic Sci.">
        <title>Complete genome sequence of Mahella australiensis type strain (50-1 BON).</title>
        <authorList>
            <person name="Sikorski J."/>
            <person name="Teshima H."/>
            <person name="Nolan M."/>
            <person name="Lucas S."/>
            <person name="Hammon N."/>
            <person name="Deshpande S."/>
            <person name="Cheng J.F."/>
            <person name="Pitluck S."/>
            <person name="Liolios K."/>
            <person name="Pagani I."/>
            <person name="Ivanova N."/>
            <person name="Huntemann M."/>
            <person name="Mavromatis K."/>
            <person name="Ovchinikova G."/>
            <person name="Pati A."/>
            <person name="Tapia R."/>
            <person name="Han C."/>
            <person name="Goodwin L."/>
            <person name="Chen A."/>
            <person name="Palaniappan K."/>
            <person name="Land M."/>
            <person name="Hauser L."/>
            <person name="Ngatchou-Djao O.D."/>
            <person name="Rohde M."/>
            <person name="Pukall R."/>
            <person name="Spring S."/>
            <person name="Abt B."/>
            <person name="Goker M."/>
            <person name="Detter J.C."/>
            <person name="Woyke T."/>
            <person name="Bristow J."/>
            <person name="Markowitz V."/>
            <person name="Hugenholtz P."/>
            <person name="Eisen J.A."/>
            <person name="Kyrpides N.C."/>
            <person name="Klenk H.P."/>
            <person name="Lapidus A."/>
        </authorList>
    </citation>
    <scope>NUCLEOTIDE SEQUENCE [LARGE SCALE GENOMIC DNA]</scope>
    <source>
        <strain evidence="10">DSM 15567 / CIP 107919 / 50-1 BON</strain>
    </source>
</reference>
<feature type="transmembrane region" description="Helical" evidence="7">
    <location>
        <begin position="281"/>
        <end position="301"/>
    </location>
</feature>
<evidence type="ECO:0000313" key="10">
    <source>
        <dbReference type="Proteomes" id="UP000008457"/>
    </source>
</evidence>
<dbReference type="Gene3D" id="1.10.3720.10">
    <property type="entry name" value="MetI-like"/>
    <property type="match status" value="1"/>
</dbReference>
<comment type="similarity">
    <text evidence="7">Belongs to the binding-protein-dependent transport system permease family.</text>
</comment>
<dbReference type="PANTHER" id="PTHR43227:SF11">
    <property type="entry name" value="BLL4140 PROTEIN"/>
    <property type="match status" value="1"/>
</dbReference>
<feature type="transmembrane region" description="Helical" evidence="7">
    <location>
        <begin position="133"/>
        <end position="150"/>
    </location>
</feature>
<keyword evidence="4 7" id="KW-0812">Transmembrane</keyword>
<evidence type="ECO:0000256" key="4">
    <source>
        <dbReference type="ARBA" id="ARBA00022692"/>
    </source>
</evidence>
<feature type="transmembrane region" description="Helical" evidence="7">
    <location>
        <begin position="27"/>
        <end position="47"/>
    </location>
</feature>
<dbReference type="SUPFAM" id="SSF161098">
    <property type="entry name" value="MetI-like"/>
    <property type="match status" value="1"/>
</dbReference>
<proteinExistence type="inferred from homology"/>
<dbReference type="InterPro" id="IPR035906">
    <property type="entry name" value="MetI-like_sf"/>
</dbReference>
<evidence type="ECO:0000256" key="6">
    <source>
        <dbReference type="ARBA" id="ARBA00023136"/>
    </source>
</evidence>
<gene>
    <name evidence="9" type="ordered locus">Mahau_2693</name>
</gene>
<dbReference type="RefSeq" id="WP_013782252.1">
    <property type="nucleotide sequence ID" value="NC_015520.1"/>
</dbReference>
<organism evidence="9 10">
    <name type="scientific">Mahella australiensis (strain DSM 15567 / CIP 107919 / 50-1 BON)</name>
    <dbReference type="NCBI Taxonomy" id="697281"/>
    <lineage>
        <taxon>Bacteria</taxon>
        <taxon>Bacillati</taxon>
        <taxon>Bacillota</taxon>
        <taxon>Clostridia</taxon>
        <taxon>Thermoanaerobacterales</taxon>
        <taxon>Thermoanaerobacterales Family IV. Incertae Sedis</taxon>
        <taxon>Mahella</taxon>
    </lineage>
</organism>
<dbReference type="HOGENOM" id="CLU_016047_0_1_9"/>
<dbReference type="AlphaFoldDB" id="F3ZZ47"/>
<dbReference type="InterPro" id="IPR000515">
    <property type="entry name" value="MetI-like"/>
</dbReference>
<dbReference type="PANTHER" id="PTHR43227">
    <property type="entry name" value="BLL4140 PROTEIN"/>
    <property type="match status" value="1"/>
</dbReference>
<dbReference type="GO" id="GO:0055085">
    <property type="term" value="P:transmembrane transport"/>
    <property type="evidence" value="ECO:0007669"/>
    <property type="project" value="InterPro"/>
</dbReference>
<keyword evidence="6 7" id="KW-0472">Membrane</keyword>
<keyword evidence="2 7" id="KW-0813">Transport</keyword>
<protein>
    <submittedName>
        <fullName evidence="9">Binding-protein-dependent transport systems inner membrane component</fullName>
    </submittedName>
</protein>
<dbReference type="KEGG" id="mas:Mahau_2693"/>
<sequence length="315" mass="35116">MALSKNNITALGIKKTPAWKRIKRDRFFYFLLLPALVITFIFAYMPLPGLIVAFKDYDIFKGMFGSPWAGLKHIKEIFEIPAIMESIWNTLTISVLSLVVAFPAPIILALLLNELKDGLFKRTIQTVSYLPHFLSWISVIGIVSTLYAAYGPINDLRVALFGEGTERILFLARQDLFVPNVLALTVWKETGWGSIIYLAALTSIDPQLYEAAYIDGASRWQQTRYITLPGLMPTAMLLLILRLGGLFASNFELIYGLQNPFINYEVISTVVFKSGIQQGNYSLSTALGFVQGLVAFLLTAASNSISKRLSGIAIW</sequence>
<dbReference type="eggNOG" id="COG4209">
    <property type="taxonomic scope" value="Bacteria"/>
</dbReference>
<keyword evidence="5 7" id="KW-1133">Transmembrane helix</keyword>
<accession>F3ZZ47</accession>
<dbReference type="PROSITE" id="PS50928">
    <property type="entry name" value="ABC_TM1"/>
    <property type="match status" value="1"/>
</dbReference>
<evidence type="ECO:0000259" key="8">
    <source>
        <dbReference type="PROSITE" id="PS50928"/>
    </source>
</evidence>
<comment type="subcellular location">
    <subcellularLocation>
        <location evidence="1 7">Cell membrane</location>
        <topology evidence="1 7">Multi-pass membrane protein</topology>
    </subcellularLocation>
</comment>
<evidence type="ECO:0000256" key="3">
    <source>
        <dbReference type="ARBA" id="ARBA00022475"/>
    </source>
</evidence>
<feature type="transmembrane region" description="Helical" evidence="7">
    <location>
        <begin position="91"/>
        <end position="112"/>
    </location>
</feature>
<keyword evidence="10" id="KW-1185">Reference proteome</keyword>
<name>F3ZZ47_MAHA5</name>
<dbReference type="Pfam" id="PF00528">
    <property type="entry name" value="BPD_transp_1"/>
    <property type="match status" value="1"/>
</dbReference>
<keyword evidence="3" id="KW-1003">Cell membrane</keyword>
<dbReference type="OrthoDB" id="9783627at2"/>
<feature type="domain" description="ABC transmembrane type-1" evidence="8">
    <location>
        <begin position="87"/>
        <end position="302"/>
    </location>
</feature>
<evidence type="ECO:0000256" key="1">
    <source>
        <dbReference type="ARBA" id="ARBA00004651"/>
    </source>
</evidence>